<keyword evidence="3" id="KW-1185">Reference proteome</keyword>
<dbReference type="EMBL" id="JACVVK020000068">
    <property type="protein sequence ID" value="KAK7496248.1"/>
    <property type="molecule type" value="Genomic_DNA"/>
</dbReference>
<dbReference type="Proteomes" id="UP001519460">
    <property type="component" value="Unassembled WGS sequence"/>
</dbReference>
<evidence type="ECO:0000313" key="2">
    <source>
        <dbReference type="EMBL" id="KAK7496248.1"/>
    </source>
</evidence>
<protein>
    <submittedName>
        <fullName evidence="2">Uncharacterized protein</fullName>
    </submittedName>
</protein>
<organism evidence="2 3">
    <name type="scientific">Batillaria attramentaria</name>
    <dbReference type="NCBI Taxonomy" id="370345"/>
    <lineage>
        <taxon>Eukaryota</taxon>
        <taxon>Metazoa</taxon>
        <taxon>Spiralia</taxon>
        <taxon>Lophotrochozoa</taxon>
        <taxon>Mollusca</taxon>
        <taxon>Gastropoda</taxon>
        <taxon>Caenogastropoda</taxon>
        <taxon>Sorbeoconcha</taxon>
        <taxon>Cerithioidea</taxon>
        <taxon>Batillariidae</taxon>
        <taxon>Batillaria</taxon>
    </lineage>
</organism>
<comment type="caution">
    <text evidence="2">The sequence shown here is derived from an EMBL/GenBank/DDBJ whole genome shotgun (WGS) entry which is preliminary data.</text>
</comment>
<gene>
    <name evidence="2" type="ORF">BaRGS_00012413</name>
</gene>
<evidence type="ECO:0000256" key="1">
    <source>
        <dbReference type="SAM" id="MobiDB-lite"/>
    </source>
</evidence>
<accession>A0ABD0LAL6</accession>
<reference evidence="2 3" key="1">
    <citation type="journal article" date="2023" name="Sci. Data">
        <title>Genome assembly of the Korean intertidal mud-creeper Batillaria attramentaria.</title>
        <authorList>
            <person name="Patra A.K."/>
            <person name="Ho P.T."/>
            <person name="Jun S."/>
            <person name="Lee S.J."/>
            <person name="Kim Y."/>
            <person name="Won Y.J."/>
        </authorList>
    </citation>
    <scope>NUCLEOTIDE SEQUENCE [LARGE SCALE GENOMIC DNA]</scope>
    <source>
        <strain evidence="2">Wonlab-2016</strain>
    </source>
</reference>
<name>A0ABD0LAL6_9CAEN</name>
<proteinExistence type="predicted"/>
<evidence type="ECO:0000313" key="3">
    <source>
        <dbReference type="Proteomes" id="UP001519460"/>
    </source>
</evidence>
<dbReference type="AlphaFoldDB" id="A0ABD0LAL6"/>
<feature type="region of interest" description="Disordered" evidence="1">
    <location>
        <begin position="124"/>
        <end position="144"/>
    </location>
</feature>
<feature type="compositionally biased region" description="Basic and acidic residues" evidence="1">
    <location>
        <begin position="134"/>
        <end position="144"/>
    </location>
</feature>
<sequence>MNRPRRRQQIQGTKRVLIVPDVINRASVGGGERSWPRYIDRPLPVEAWRGVIAEENNNIGPEAHLLDISGLALARLLTHFVWQQIQFVLIHAHLKITTPSSPPLSRFHVQGDNSEDNDRVAALACPAPAPTRSRSWEEGGKRSR</sequence>